<feature type="transmembrane region" description="Helical" evidence="1">
    <location>
        <begin position="196"/>
        <end position="218"/>
    </location>
</feature>
<feature type="transmembrane region" description="Helical" evidence="1">
    <location>
        <begin position="230"/>
        <end position="253"/>
    </location>
</feature>
<keyword evidence="1" id="KW-0472">Membrane</keyword>
<evidence type="ECO:0000313" key="3">
    <source>
        <dbReference type="Proteomes" id="UP000032515"/>
    </source>
</evidence>
<dbReference type="InterPro" id="IPR036197">
    <property type="entry name" value="NarG-like_sf"/>
</dbReference>
<proteinExistence type="predicted"/>
<dbReference type="InterPro" id="IPR012830">
    <property type="entry name" value="Citrate_utilization_prot_B"/>
</dbReference>
<dbReference type="OrthoDB" id="9765258at2"/>
<sequence length="310" mass="32779">QYAPPHHFAINLPNTLAELRQRSYADYAWPRWLGRGFGANARVVAAIVGGITASMLIATLLLVPANVLFAAHHGPGAFYRVVPWPIMAGAAAATLLSAMLAIGISAASYWRAITPRAGTKAILRALYPAVLDIVTLRNLGGGGPGCNDADEKFSQQRRWFHHVMVAGFAFSLAATLIAAFYHHVYAVAAPYSLTSLPVLAGGIGGVTMLIGIGGLLLLERRADRALSAAAEIRLNIVFLVLLALVAGSGLAVLALRETAAMGLVLTLHLGIVIGFFAILPVSKAVHGLYRSLALLRAAIERARPRRSGDE</sequence>
<dbReference type="NCBIfam" id="TIGR02484">
    <property type="entry name" value="CitB"/>
    <property type="match status" value="1"/>
</dbReference>
<feature type="transmembrane region" description="Helical" evidence="1">
    <location>
        <begin position="43"/>
        <end position="64"/>
    </location>
</feature>
<keyword evidence="1" id="KW-1133">Transmembrane helix</keyword>
<dbReference type="EMBL" id="JXXE01000716">
    <property type="protein sequence ID" value="KIZ33884.1"/>
    <property type="molecule type" value="Genomic_DNA"/>
</dbReference>
<organism evidence="2 3">
    <name type="scientific">Rhodopseudomonas palustris</name>
    <dbReference type="NCBI Taxonomy" id="1076"/>
    <lineage>
        <taxon>Bacteria</taxon>
        <taxon>Pseudomonadati</taxon>
        <taxon>Pseudomonadota</taxon>
        <taxon>Alphaproteobacteria</taxon>
        <taxon>Hyphomicrobiales</taxon>
        <taxon>Nitrobacteraceae</taxon>
        <taxon>Rhodopseudomonas</taxon>
    </lineage>
</organism>
<feature type="transmembrane region" description="Helical" evidence="1">
    <location>
        <begin position="84"/>
        <end position="110"/>
    </location>
</feature>
<evidence type="ECO:0000313" key="2">
    <source>
        <dbReference type="EMBL" id="KIZ33884.1"/>
    </source>
</evidence>
<dbReference type="RefSeq" id="WP_044418166.1">
    <property type="nucleotide sequence ID" value="NZ_JXXE01000716.1"/>
</dbReference>
<protein>
    <submittedName>
        <fullName evidence="2">Signal transduction protein</fullName>
    </submittedName>
</protein>
<dbReference type="AlphaFoldDB" id="A0A0D7DZ90"/>
<dbReference type="SUPFAM" id="SSF103501">
    <property type="entry name" value="Respiratory nitrate reductase 1 gamma chain"/>
    <property type="match status" value="1"/>
</dbReference>
<keyword evidence="1" id="KW-0812">Transmembrane</keyword>
<comment type="caution">
    <text evidence="2">The sequence shown here is derived from an EMBL/GenBank/DDBJ whole genome shotgun (WGS) entry which is preliminary data.</text>
</comment>
<name>A0A0D7DZ90_RHOPL</name>
<gene>
    <name evidence="2" type="ORF">OO17_27855</name>
</gene>
<dbReference type="Proteomes" id="UP000032515">
    <property type="component" value="Unassembled WGS sequence"/>
</dbReference>
<dbReference type="PATRIC" id="fig|1076.23.peg.2225"/>
<accession>A0A0D7DZ90</accession>
<feature type="transmembrane region" description="Helical" evidence="1">
    <location>
        <begin position="163"/>
        <end position="184"/>
    </location>
</feature>
<feature type="transmembrane region" description="Helical" evidence="1">
    <location>
        <begin position="259"/>
        <end position="281"/>
    </location>
</feature>
<evidence type="ECO:0000256" key="1">
    <source>
        <dbReference type="SAM" id="Phobius"/>
    </source>
</evidence>
<dbReference type="Gene3D" id="1.20.950.20">
    <property type="entry name" value="Transmembrane di-heme cytochromes, Chain C"/>
    <property type="match status" value="1"/>
</dbReference>
<reference evidence="2 3" key="1">
    <citation type="submission" date="2014-11" db="EMBL/GenBank/DDBJ databases">
        <title>Genomics and ecophysiology of heterotrophic nitrogen fixing bacteria isolated from estuarine surface water.</title>
        <authorList>
            <person name="Bentzon-Tilia M."/>
            <person name="Severin I."/>
            <person name="Hansen L.H."/>
            <person name="Riemann L."/>
        </authorList>
    </citation>
    <scope>NUCLEOTIDE SEQUENCE [LARGE SCALE GENOMIC DNA]</scope>
    <source>
        <strain evidence="2 3">BAL398</strain>
    </source>
</reference>
<feature type="non-terminal residue" evidence="2">
    <location>
        <position position="1"/>
    </location>
</feature>